<accession>A0AA44DHZ2</accession>
<feature type="transmembrane region" description="Helical" evidence="5">
    <location>
        <begin position="12"/>
        <end position="30"/>
    </location>
</feature>
<reference evidence="7 8" key="1">
    <citation type="submission" date="2020-04" db="EMBL/GenBank/DDBJ databases">
        <authorList>
            <person name="Hitch T.C.A."/>
            <person name="Wylensek D."/>
            <person name="Clavel T."/>
        </authorList>
    </citation>
    <scope>NUCLEOTIDE SEQUENCE [LARGE SCALE GENOMIC DNA]</scope>
    <source>
        <strain evidence="7 8">Med78_4-601-WT-2</strain>
    </source>
</reference>
<evidence type="ECO:0000256" key="4">
    <source>
        <dbReference type="ARBA" id="ARBA00023136"/>
    </source>
</evidence>
<proteinExistence type="predicted"/>
<organism evidence="7 8">
    <name type="scientific">Paraclostridium bifermentans</name>
    <name type="common">Clostridium bifermentans</name>
    <dbReference type="NCBI Taxonomy" id="1490"/>
    <lineage>
        <taxon>Bacteria</taxon>
        <taxon>Bacillati</taxon>
        <taxon>Bacillota</taxon>
        <taxon>Clostridia</taxon>
        <taxon>Peptostreptococcales</taxon>
        <taxon>Peptostreptococcaceae</taxon>
        <taxon>Paraclostridium</taxon>
    </lineage>
</organism>
<dbReference type="GO" id="GO:0016020">
    <property type="term" value="C:membrane"/>
    <property type="evidence" value="ECO:0007669"/>
    <property type="project" value="UniProtKB-SubCell"/>
</dbReference>
<keyword evidence="7" id="KW-0436">Ligase</keyword>
<feature type="transmembrane region" description="Helical" evidence="5">
    <location>
        <begin position="132"/>
        <end position="152"/>
    </location>
</feature>
<evidence type="ECO:0000256" key="5">
    <source>
        <dbReference type="SAM" id="Phobius"/>
    </source>
</evidence>
<evidence type="ECO:0000313" key="8">
    <source>
        <dbReference type="Proteomes" id="UP000573963"/>
    </source>
</evidence>
<feature type="transmembrane region" description="Helical" evidence="5">
    <location>
        <begin position="240"/>
        <end position="257"/>
    </location>
</feature>
<feature type="domain" description="O-antigen ligase-related" evidence="6">
    <location>
        <begin position="200"/>
        <end position="346"/>
    </location>
</feature>
<dbReference type="InterPro" id="IPR007016">
    <property type="entry name" value="O-antigen_ligase-rel_domated"/>
</dbReference>
<dbReference type="Pfam" id="PF04932">
    <property type="entry name" value="Wzy_C"/>
    <property type="match status" value="1"/>
</dbReference>
<feature type="transmembrane region" description="Helical" evidence="5">
    <location>
        <begin position="291"/>
        <end position="312"/>
    </location>
</feature>
<dbReference type="EMBL" id="JABAFD010000001">
    <property type="protein sequence ID" value="NME07881.1"/>
    <property type="molecule type" value="Genomic_DNA"/>
</dbReference>
<keyword evidence="3 5" id="KW-1133">Transmembrane helix</keyword>
<feature type="transmembrane region" description="Helical" evidence="5">
    <location>
        <begin position="216"/>
        <end position="233"/>
    </location>
</feature>
<keyword evidence="2 5" id="KW-0812">Transmembrane</keyword>
<gene>
    <name evidence="7" type="ORF">HF875_00045</name>
</gene>
<evidence type="ECO:0000259" key="6">
    <source>
        <dbReference type="Pfam" id="PF04932"/>
    </source>
</evidence>
<evidence type="ECO:0000256" key="1">
    <source>
        <dbReference type="ARBA" id="ARBA00004141"/>
    </source>
</evidence>
<comment type="caution">
    <text evidence="7">The sequence shown here is derived from an EMBL/GenBank/DDBJ whole genome shotgun (WGS) entry which is preliminary data.</text>
</comment>
<protein>
    <submittedName>
        <fullName evidence="7">O-antigen ligase family protein</fullName>
    </submittedName>
</protein>
<sequence length="407" mass="46954">MLKSNNLMKNQYWIMALLIMTSVYFLNFNINIGFAFKPYMWMSTIGLVFMFLKNKKNFKDLLNGGKNSLKHNLLTYEKFFIAFFLFASIRGIFSKFYIDSIKMMVALITVMFLYFVLYSILKKLDIPRIINLIFISGMIFAVISLVFFIGGVESAGFLDRGLYRLTGLVQDPNIFILFMTPVYSITLYKIINKDYKYIWAFVFILIPMFLSYSRGGLIGIFIVTVLIVISNLSKDSLRKLILFSICLTFIVVVLFTFTDINNIINKFIGIDILDIINRRLADSSGSGRIPLWKHGIFFLTTSPFIGIGLYNFRQYNQLFFHNPRYVHNVFIEILCENGIIGSSIFVLFLGSFIKNKSTCKEGKVVKFIIISQLAQLFFLSGLSSEVVYMMFAVYRAIEFISLKNSKA</sequence>
<dbReference type="RefSeq" id="WP_168930282.1">
    <property type="nucleotide sequence ID" value="NZ_JABAFD010000001.1"/>
</dbReference>
<comment type="subcellular location">
    <subcellularLocation>
        <location evidence="1">Membrane</location>
        <topology evidence="1">Multi-pass membrane protein</topology>
    </subcellularLocation>
</comment>
<keyword evidence="4 5" id="KW-0472">Membrane</keyword>
<name>A0AA44DHZ2_PARBF</name>
<feature type="transmembrane region" description="Helical" evidence="5">
    <location>
        <begin position="195"/>
        <end position="210"/>
    </location>
</feature>
<feature type="transmembrane region" description="Helical" evidence="5">
    <location>
        <begin position="333"/>
        <end position="353"/>
    </location>
</feature>
<feature type="transmembrane region" description="Helical" evidence="5">
    <location>
        <begin position="73"/>
        <end position="94"/>
    </location>
</feature>
<dbReference type="Proteomes" id="UP000573963">
    <property type="component" value="Unassembled WGS sequence"/>
</dbReference>
<feature type="transmembrane region" description="Helical" evidence="5">
    <location>
        <begin position="36"/>
        <end position="52"/>
    </location>
</feature>
<evidence type="ECO:0000313" key="7">
    <source>
        <dbReference type="EMBL" id="NME07881.1"/>
    </source>
</evidence>
<dbReference type="AlphaFoldDB" id="A0AA44DHZ2"/>
<dbReference type="PANTHER" id="PTHR37422">
    <property type="entry name" value="TEICHURONIC ACID BIOSYNTHESIS PROTEIN TUAE"/>
    <property type="match status" value="1"/>
</dbReference>
<dbReference type="InterPro" id="IPR051533">
    <property type="entry name" value="WaaL-like"/>
</dbReference>
<evidence type="ECO:0000256" key="2">
    <source>
        <dbReference type="ARBA" id="ARBA00022692"/>
    </source>
</evidence>
<evidence type="ECO:0000256" key="3">
    <source>
        <dbReference type="ARBA" id="ARBA00022989"/>
    </source>
</evidence>
<dbReference type="PANTHER" id="PTHR37422:SF17">
    <property type="entry name" value="O-ANTIGEN LIGASE"/>
    <property type="match status" value="1"/>
</dbReference>
<feature type="transmembrane region" description="Helical" evidence="5">
    <location>
        <begin position="172"/>
        <end position="188"/>
    </location>
</feature>
<dbReference type="GO" id="GO:0016874">
    <property type="term" value="F:ligase activity"/>
    <property type="evidence" value="ECO:0007669"/>
    <property type="project" value="UniProtKB-KW"/>
</dbReference>
<feature type="transmembrane region" description="Helical" evidence="5">
    <location>
        <begin position="373"/>
        <end position="397"/>
    </location>
</feature>
<feature type="transmembrane region" description="Helical" evidence="5">
    <location>
        <begin position="100"/>
        <end position="120"/>
    </location>
</feature>